<proteinExistence type="predicted"/>
<gene>
    <name evidence="1" type="ORF">NX722_03205</name>
</gene>
<sequence>MKLQYNHEDEITRFISSCDALYHFTRKDTAIEHILDNQTLRFGDFKLTNDPQEYKSKMTSAIGWGWEDSHLDKIAETTFSIEKLVKSSGFISLCQNRYEDDQLVEEGCLKSRMWSQYAENHTGICLVFSKQALMQEIENQLASEHQILSDYVTYKDPSVKLTSTALSVDGYQLSTCSPEQMASDYIIDSKDHVFFQKQPDYKDENEFRIVAVAKHYKPVCGKFINFAQSLKAIILGDAFPKVYLPTIKALCEKNNVPYRKLHWEKSRYVLLQWNK</sequence>
<name>A0ABT3MQL1_9GAMM</name>
<dbReference type="EMBL" id="JAPFCC010000001">
    <property type="protein sequence ID" value="MCW7551666.1"/>
    <property type="molecule type" value="Genomic_DNA"/>
</dbReference>
<dbReference type="Proteomes" id="UP001209854">
    <property type="component" value="Unassembled WGS sequence"/>
</dbReference>
<comment type="caution">
    <text evidence="1">The sequence shown here is derived from an EMBL/GenBank/DDBJ whole genome shotgun (WGS) entry which is preliminary data.</text>
</comment>
<reference evidence="1 2" key="1">
    <citation type="submission" date="2022-10" db="EMBL/GenBank/DDBJ databases">
        <title>High-quality genome sequences of two octocoral-associated bacteria, Endozoicomonas euniceicola EF212 and Endozoicomonas gorgoniicola PS125.</title>
        <authorList>
            <person name="Chiou Y.-J."/>
            <person name="Chen Y.-H."/>
        </authorList>
    </citation>
    <scope>NUCLEOTIDE SEQUENCE [LARGE SCALE GENOMIC DNA]</scope>
    <source>
        <strain evidence="1 2">PS125</strain>
    </source>
</reference>
<evidence type="ECO:0000313" key="1">
    <source>
        <dbReference type="EMBL" id="MCW7551666.1"/>
    </source>
</evidence>
<evidence type="ECO:0000313" key="2">
    <source>
        <dbReference type="Proteomes" id="UP001209854"/>
    </source>
</evidence>
<keyword evidence="2" id="KW-1185">Reference proteome</keyword>
<protein>
    <submittedName>
        <fullName evidence="1">DUF2971 domain-containing protein</fullName>
    </submittedName>
</protein>
<accession>A0ABT3MQL1</accession>
<dbReference type="RefSeq" id="WP_262566688.1">
    <property type="nucleotide sequence ID" value="NZ_JAPFCC010000001.1"/>
</dbReference>
<dbReference type="Pfam" id="PF11185">
    <property type="entry name" value="DUF2971"/>
    <property type="match status" value="1"/>
</dbReference>
<dbReference type="InterPro" id="IPR021352">
    <property type="entry name" value="DUF2971"/>
</dbReference>
<organism evidence="1 2">
    <name type="scientific">Endozoicomonas gorgoniicola</name>
    <dbReference type="NCBI Taxonomy" id="1234144"/>
    <lineage>
        <taxon>Bacteria</taxon>
        <taxon>Pseudomonadati</taxon>
        <taxon>Pseudomonadota</taxon>
        <taxon>Gammaproteobacteria</taxon>
        <taxon>Oceanospirillales</taxon>
        <taxon>Endozoicomonadaceae</taxon>
        <taxon>Endozoicomonas</taxon>
    </lineage>
</organism>